<gene>
    <name evidence="5" type="primary">recX</name>
    <name evidence="9" type="ORF">JOC47_000861</name>
</gene>
<evidence type="ECO:0000259" key="7">
    <source>
        <dbReference type="Pfam" id="PF21981"/>
    </source>
</evidence>
<feature type="domain" description="RecX third three-helical" evidence="7">
    <location>
        <begin position="160"/>
        <end position="205"/>
    </location>
</feature>
<dbReference type="GO" id="GO:0006282">
    <property type="term" value="P:regulation of DNA repair"/>
    <property type="evidence" value="ECO:0007669"/>
    <property type="project" value="UniProtKB-UniRule"/>
</dbReference>
<dbReference type="Pfam" id="PF21982">
    <property type="entry name" value="RecX_HTH1"/>
    <property type="match status" value="1"/>
</dbReference>
<dbReference type="InterPro" id="IPR003783">
    <property type="entry name" value="Regulatory_RecX"/>
</dbReference>
<protein>
    <recommendedName>
        <fullName evidence="3 5">Regulatory protein RecX</fullName>
    </recommendedName>
</protein>
<dbReference type="GO" id="GO:0005737">
    <property type="term" value="C:cytoplasm"/>
    <property type="evidence" value="ECO:0007669"/>
    <property type="project" value="UniProtKB-SubCell"/>
</dbReference>
<organism evidence="9 10">
    <name type="scientific">Halanaerobacter jeridensis</name>
    <dbReference type="NCBI Taxonomy" id="706427"/>
    <lineage>
        <taxon>Bacteria</taxon>
        <taxon>Bacillati</taxon>
        <taxon>Bacillota</taxon>
        <taxon>Clostridia</taxon>
        <taxon>Halanaerobiales</taxon>
        <taxon>Halobacteroidaceae</taxon>
        <taxon>Halanaerobacter</taxon>
    </lineage>
</organism>
<accession>A0A939BNT2</accession>
<dbReference type="Pfam" id="PF02631">
    <property type="entry name" value="RecX_HTH2"/>
    <property type="match status" value="1"/>
</dbReference>
<evidence type="ECO:0000313" key="9">
    <source>
        <dbReference type="EMBL" id="MBM7556027.1"/>
    </source>
</evidence>
<dbReference type="Pfam" id="PF21981">
    <property type="entry name" value="RecX_HTH3"/>
    <property type="match status" value="1"/>
</dbReference>
<feature type="domain" description="RecX first three-helical" evidence="8">
    <location>
        <begin position="65"/>
        <end position="102"/>
    </location>
</feature>
<comment type="subcellular location">
    <subcellularLocation>
        <location evidence="1 5">Cytoplasm</location>
    </subcellularLocation>
</comment>
<comment type="caution">
    <text evidence="9">The sequence shown here is derived from an EMBL/GenBank/DDBJ whole genome shotgun (WGS) entry which is preliminary data.</text>
</comment>
<dbReference type="PANTHER" id="PTHR33602">
    <property type="entry name" value="REGULATORY PROTEIN RECX FAMILY PROTEIN"/>
    <property type="match status" value="1"/>
</dbReference>
<evidence type="ECO:0000256" key="3">
    <source>
        <dbReference type="ARBA" id="ARBA00018111"/>
    </source>
</evidence>
<dbReference type="Gene3D" id="1.10.10.10">
    <property type="entry name" value="Winged helix-like DNA-binding domain superfamily/Winged helix DNA-binding domain"/>
    <property type="match status" value="3"/>
</dbReference>
<dbReference type="PANTHER" id="PTHR33602:SF1">
    <property type="entry name" value="REGULATORY PROTEIN RECX FAMILY PROTEIN"/>
    <property type="match status" value="1"/>
</dbReference>
<evidence type="ECO:0000256" key="1">
    <source>
        <dbReference type="ARBA" id="ARBA00004496"/>
    </source>
</evidence>
<evidence type="ECO:0000256" key="4">
    <source>
        <dbReference type="ARBA" id="ARBA00022490"/>
    </source>
</evidence>
<dbReference type="AlphaFoldDB" id="A0A939BNT2"/>
<dbReference type="InterPro" id="IPR053924">
    <property type="entry name" value="RecX_HTH_2nd"/>
</dbReference>
<comment type="function">
    <text evidence="5">Modulates RecA activity.</text>
</comment>
<proteinExistence type="inferred from homology"/>
<feature type="domain" description="RecX second three-helical" evidence="6">
    <location>
        <begin position="111"/>
        <end position="151"/>
    </location>
</feature>
<evidence type="ECO:0000256" key="5">
    <source>
        <dbReference type="HAMAP-Rule" id="MF_01114"/>
    </source>
</evidence>
<evidence type="ECO:0000313" key="10">
    <source>
        <dbReference type="Proteomes" id="UP000774000"/>
    </source>
</evidence>
<evidence type="ECO:0000256" key="2">
    <source>
        <dbReference type="ARBA" id="ARBA00009695"/>
    </source>
</evidence>
<evidence type="ECO:0000259" key="6">
    <source>
        <dbReference type="Pfam" id="PF02631"/>
    </source>
</evidence>
<dbReference type="InterPro" id="IPR036388">
    <property type="entry name" value="WH-like_DNA-bd_sf"/>
</dbReference>
<dbReference type="Proteomes" id="UP000774000">
    <property type="component" value="Unassembled WGS sequence"/>
</dbReference>
<keyword evidence="10" id="KW-1185">Reference proteome</keyword>
<dbReference type="HAMAP" id="MF_01114">
    <property type="entry name" value="RecX"/>
    <property type="match status" value="1"/>
</dbReference>
<reference evidence="9" key="1">
    <citation type="submission" date="2021-01" db="EMBL/GenBank/DDBJ databases">
        <title>Genomic Encyclopedia of Type Strains, Phase IV (KMG-IV): sequencing the most valuable type-strain genomes for metagenomic binning, comparative biology and taxonomic classification.</title>
        <authorList>
            <person name="Goeker M."/>
        </authorList>
    </citation>
    <scope>NUCLEOTIDE SEQUENCE</scope>
    <source>
        <strain evidence="9">DSM 23230</strain>
    </source>
</reference>
<dbReference type="RefSeq" id="WP_204700729.1">
    <property type="nucleotide sequence ID" value="NZ_JAFBDQ010000003.1"/>
</dbReference>
<dbReference type="InterPro" id="IPR053926">
    <property type="entry name" value="RecX_HTH_1st"/>
</dbReference>
<name>A0A939BNT2_9FIRM</name>
<evidence type="ECO:0000259" key="8">
    <source>
        <dbReference type="Pfam" id="PF21982"/>
    </source>
</evidence>
<dbReference type="InterPro" id="IPR053925">
    <property type="entry name" value="RecX_HTH_3rd"/>
</dbReference>
<sequence>MDKVGTITKIEVQKNDKQRCSIFVDGKFLLGIEAELVYEFHLEKGEVLTEEMLNQLLDQEELLNAKQAAFNLLSYRQRSTQELKERLLRKDYGIEIVNQVIHVLNKLEYLDDKEFATSWIKDRITKGYGPYRIRRQLKEKGVDTNIIEECLAEEYDSQLEYDLAAELAAKKRSRYNDEDYHERRYKLSKVLERKGFSFETINLVLDDLLTEGD</sequence>
<dbReference type="EMBL" id="JAFBDQ010000003">
    <property type="protein sequence ID" value="MBM7556027.1"/>
    <property type="molecule type" value="Genomic_DNA"/>
</dbReference>
<comment type="similarity">
    <text evidence="2 5">Belongs to the RecX family.</text>
</comment>
<keyword evidence="4 5" id="KW-0963">Cytoplasm</keyword>